<dbReference type="OrthoDB" id="440128at2759"/>
<evidence type="ECO:0000313" key="2">
    <source>
        <dbReference type="Proteomes" id="UP000237000"/>
    </source>
</evidence>
<proteinExistence type="predicted"/>
<accession>A0A2P5FFB2</accession>
<sequence>MFDTILADNALDSKRSCTDLTAVGGGKGTLLSMKLDKISDSVSGTLLASVVDPKAYLNDLMSMEIASTAQNEYVRLWRLVGSRALLKPRYIVGLHAFSGCLEEAEAVIK</sequence>
<protein>
    <submittedName>
        <fullName evidence="1">Uncharacterized protein</fullName>
    </submittedName>
</protein>
<dbReference type="Proteomes" id="UP000237000">
    <property type="component" value="Unassembled WGS sequence"/>
</dbReference>
<name>A0A2P5FFB2_TREOI</name>
<dbReference type="InParanoid" id="A0A2P5FFB2"/>
<reference evidence="2" key="1">
    <citation type="submission" date="2016-06" db="EMBL/GenBank/DDBJ databases">
        <title>Parallel loss of symbiosis genes in relatives of nitrogen-fixing non-legume Parasponia.</title>
        <authorList>
            <person name="Van Velzen R."/>
            <person name="Holmer R."/>
            <person name="Bu F."/>
            <person name="Rutten L."/>
            <person name="Van Zeijl A."/>
            <person name="Liu W."/>
            <person name="Santuari L."/>
            <person name="Cao Q."/>
            <person name="Sharma T."/>
            <person name="Shen D."/>
            <person name="Roswanjaya Y."/>
            <person name="Wardhani T."/>
            <person name="Kalhor M.S."/>
            <person name="Jansen J."/>
            <person name="Van den Hoogen J."/>
            <person name="Gungor B."/>
            <person name="Hartog M."/>
            <person name="Hontelez J."/>
            <person name="Verver J."/>
            <person name="Yang W.-C."/>
            <person name="Schijlen E."/>
            <person name="Repin R."/>
            <person name="Schilthuizen M."/>
            <person name="Schranz E."/>
            <person name="Heidstra R."/>
            <person name="Miyata K."/>
            <person name="Fedorova E."/>
            <person name="Kohlen W."/>
            <person name="Bisseling T."/>
            <person name="Smit S."/>
            <person name="Geurts R."/>
        </authorList>
    </citation>
    <scope>NUCLEOTIDE SEQUENCE [LARGE SCALE GENOMIC DNA]</scope>
    <source>
        <strain evidence="2">cv. RG33-2</strain>
    </source>
</reference>
<keyword evidence="2" id="KW-1185">Reference proteome</keyword>
<organism evidence="1 2">
    <name type="scientific">Trema orientale</name>
    <name type="common">Charcoal tree</name>
    <name type="synonym">Celtis orientalis</name>
    <dbReference type="NCBI Taxonomy" id="63057"/>
    <lineage>
        <taxon>Eukaryota</taxon>
        <taxon>Viridiplantae</taxon>
        <taxon>Streptophyta</taxon>
        <taxon>Embryophyta</taxon>
        <taxon>Tracheophyta</taxon>
        <taxon>Spermatophyta</taxon>
        <taxon>Magnoliopsida</taxon>
        <taxon>eudicotyledons</taxon>
        <taxon>Gunneridae</taxon>
        <taxon>Pentapetalae</taxon>
        <taxon>rosids</taxon>
        <taxon>fabids</taxon>
        <taxon>Rosales</taxon>
        <taxon>Cannabaceae</taxon>
        <taxon>Trema</taxon>
    </lineage>
</organism>
<dbReference type="STRING" id="63057.A0A2P5FFB2"/>
<gene>
    <name evidence="1" type="ORF">TorRG33x02_077580</name>
</gene>
<dbReference type="AlphaFoldDB" id="A0A2P5FFB2"/>
<evidence type="ECO:0000313" key="1">
    <source>
        <dbReference type="EMBL" id="PON96485.1"/>
    </source>
</evidence>
<comment type="caution">
    <text evidence="1">The sequence shown here is derived from an EMBL/GenBank/DDBJ whole genome shotgun (WGS) entry which is preliminary data.</text>
</comment>
<dbReference type="EMBL" id="JXTC01000038">
    <property type="protein sequence ID" value="PON96485.1"/>
    <property type="molecule type" value="Genomic_DNA"/>
</dbReference>